<dbReference type="PANTHER" id="PTHR43501:SF1">
    <property type="entry name" value="CYTOSOL NON-SPECIFIC DIPEPTIDASE"/>
    <property type="match status" value="1"/>
</dbReference>
<keyword evidence="6" id="KW-0862">Zinc</keyword>
<dbReference type="FunFam" id="3.40.630.10:FF:000015">
    <property type="entry name" value="Aminoacyl-histidine dipeptidase PepD"/>
    <property type="match status" value="1"/>
</dbReference>
<dbReference type="GO" id="GO:0046872">
    <property type="term" value="F:metal ion binding"/>
    <property type="evidence" value="ECO:0007669"/>
    <property type="project" value="UniProtKB-KW"/>
</dbReference>
<dbReference type="Pfam" id="PF01546">
    <property type="entry name" value="Peptidase_M20"/>
    <property type="match status" value="1"/>
</dbReference>
<dbReference type="InterPro" id="IPR001160">
    <property type="entry name" value="Peptidase_M20C"/>
</dbReference>
<protein>
    <recommendedName>
        <fullName evidence="9">Peptidase M20 dimerisation domain-containing protein</fullName>
    </recommendedName>
</protein>
<dbReference type="PANTHER" id="PTHR43501">
    <property type="entry name" value="CYTOSOL NON-SPECIFIC DIPEPTIDASE"/>
    <property type="match status" value="1"/>
</dbReference>
<evidence type="ECO:0000256" key="2">
    <source>
        <dbReference type="ARBA" id="ARBA00001947"/>
    </source>
</evidence>
<organism evidence="10 11">
    <name type="scientific">Symbiochloris irregularis</name>
    <dbReference type="NCBI Taxonomy" id="706552"/>
    <lineage>
        <taxon>Eukaryota</taxon>
        <taxon>Viridiplantae</taxon>
        <taxon>Chlorophyta</taxon>
        <taxon>core chlorophytes</taxon>
        <taxon>Trebouxiophyceae</taxon>
        <taxon>Trebouxiales</taxon>
        <taxon>Trebouxiaceae</taxon>
        <taxon>Symbiochloris</taxon>
    </lineage>
</organism>
<dbReference type="InterPro" id="IPR002933">
    <property type="entry name" value="Peptidase_M20"/>
</dbReference>
<keyword evidence="3" id="KW-0645">Protease</keyword>
<dbReference type="Proteomes" id="UP001465755">
    <property type="component" value="Unassembled WGS sequence"/>
</dbReference>
<evidence type="ECO:0000256" key="6">
    <source>
        <dbReference type="ARBA" id="ARBA00022833"/>
    </source>
</evidence>
<proteinExistence type="predicted"/>
<dbReference type="GO" id="GO:0070573">
    <property type="term" value="F:metallodipeptidase activity"/>
    <property type="evidence" value="ECO:0007669"/>
    <property type="project" value="TreeGrafter"/>
</dbReference>
<evidence type="ECO:0000256" key="1">
    <source>
        <dbReference type="ARBA" id="ARBA00001941"/>
    </source>
</evidence>
<keyword evidence="11" id="KW-1185">Reference proteome</keyword>
<evidence type="ECO:0000256" key="8">
    <source>
        <dbReference type="ARBA" id="ARBA00023285"/>
    </source>
</evidence>
<keyword evidence="8" id="KW-0170">Cobalt</keyword>
<accession>A0AAW1NPS0</accession>
<evidence type="ECO:0000256" key="7">
    <source>
        <dbReference type="ARBA" id="ARBA00023049"/>
    </source>
</evidence>
<dbReference type="InterPro" id="IPR011650">
    <property type="entry name" value="Peptidase_M20_dimer"/>
</dbReference>
<reference evidence="10 11" key="1">
    <citation type="journal article" date="2024" name="Nat. Commun.">
        <title>Phylogenomics reveals the evolutionary origins of lichenization in chlorophyte algae.</title>
        <authorList>
            <person name="Puginier C."/>
            <person name="Libourel C."/>
            <person name="Otte J."/>
            <person name="Skaloud P."/>
            <person name="Haon M."/>
            <person name="Grisel S."/>
            <person name="Petersen M."/>
            <person name="Berrin J.G."/>
            <person name="Delaux P.M."/>
            <person name="Dal Grande F."/>
            <person name="Keller J."/>
        </authorList>
    </citation>
    <scope>NUCLEOTIDE SEQUENCE [LARGE SCALE GENOMIC DNA]</scope>
    <source>
        <strain evidence="10 11">SAG 2036</strain>
    </source>
</reference>
<dbReference type="Gene3D" id="3.40.630.10">
    <property type="entry name" value="Zn peptidases"/>
    <property type="match status" value="2"/>
</dbReference>
<dbReference type="PRINTS" id="PR00934">
    <property type="entry name" value="XHISDIPTASE"/>
</dbReference>
<evidence type="ECO:0000259" key="9">
    <source>
        <dbReference type="Pfam" id="PF07687"/>
    </source>
</evidence>
<dbReference type="EMBL" id="JALJOQ010000140">
    <property type="protein sequence ID" value="KAK9794340.1"/>
    <property type="molecule type" value="Genomic_DNA"/>
</dbReference>
<dbReference type="GO" id="GO:0006508">
    <property type="term" value="P:proteolysis"/>
    <property type="evidence" value="ECO:0007669"/>
    <property type="project" value="UniProtKB-KW"/>
</dbReference>
<keyword evidence="4" id="KW-0479">Metal-binding</keyword>
<evidence type="ECO:0000256" key="3">
    <source>
        <dbReference type="ARBA" id="ARBA00022670"/>
    </source>
</evidence>
<evidence type="ECO:0000256" key="4">
    <source>
        <dbReference type="ARBA" id="ARBA00022723"/>
    </source>
</evidence>
<keyword evidence="7" id="KW-0482">Metalloprotease</keyword>
<dbReference type="GO" id="GO:0005829">
    <property type="term" value="C:cytosol"/>
    <property type="evidence" value="ECO:0007669"/>
    <property type="project" value="TreeGrafter"/>
</dbReference>
<sequence>MGAATNVMQGCEPAEVWSNFERLSQLPRPSKHEARVQEFLKDFAAQRKLKHSQDKAGNIVIFRPGSGGGGKAPPVIIQGHIDMVTEKDSGVEHDFFKDPIKLQRSGDWLQATGTTLGADNGLGVAAALALLSQPQSAKLPPLECLFTVDEETGLTGAFDLDASMLTGRTMLNLDTEDWGEIFIGCAGGGDSEISLTAALEPAPAYGFNSFEVQVSKLMGGHSGLNIGEDRGNAIIIAAQVTDSLMTSVKGTRLAEIRGGDKRNAIPREACATLLVPSQQTEEVRRVFDKCAAAFRDEFGSLEKDMSITLNSGSAAMSMRDESSVQLLNLLCTLPHGVVKYSHDVPGLVETSTNLASVKLQAPTHTGPLAAHVTYSIVCCTRSSLMPALENVRQRIAKTARLCGASIALDKAYPGWKPCTTSKVLDLTKSVIGAITGQQPKVGAIHAGLECGIIGEKIPGIDMVSYGPTIKGAHSPQERVLISTVQPFWQATVQILQRLADAS</sequence>
<dbReference type="PIRSF" id="PIRSF016599">
    <property type="entry name" value="Xaa-His_dipept"/>
    <property type="match status" value="1"/>
</dbReference>
<comment type="cofactor">
    <cofactor evidence="2">
        <name>Zn(2+)</name>
        <dbReference type="ChEBI" id="CHEBI:29105"/>
    </cofactor>
</comment>
<comment type="cofactor">
    <cofactor evidence="1">
        <name>Co(2+)</name>
        <dbReference type="ChEBI" id="CHEBI:48828"/>
    </cofactor>
</comment>
<gene>
    <name evidence="10" type="ORF">WJX73_005452</name>
</gene>
<feature type="domain" description="Peptidase M20 dimerisation" evidence="9">
    <location>
        <begin position="220"/>
        <end position="298"/>
    </location>
</feature>
<dbReference type="FunFam" id="3.40.630.10:FF:000018">
    <property type="entry name" value="Aminoacyl-histidine dipeptidase PepD"/>
    <property type="match status" value="1"/>
</dbReference>
<keyword evidence="5" id="KW-0378">Hydrolase</keyword>
<evidence type="ECO:0000313" key="11">
    <source>
        <dbReference type="Proteomes" id="UP001465755"/>
    </source>
</evidence>
<comment type="caution">
    <text evidence="10">The sequence shown here is derived from an EMBL/GenBank/DDBJ whole genome shotgun (WGS) entry which is preliminary data.</text>
</comment>
<dbReference type="NCBIfam" id="TIGR01893">
    <property type="entry name" value="aa-his-dipept"/>
    <property type="match status" value="1"/>
</dbReference>
<dbReference type="AlphaFoldDB" id="A0AAW1NPS0"/>
<dbReference type="Pfam" id="PF07687">
    <property type="entry name" value="M20_dimer"/>
    <property type="match status" value="1"/>
</dbReference>
<name>A0AAW1NPS0_9CHLO</name>
<evidence type="ECO:0000313" key="10">
    <source>
        <dbReference type="EMBL" id="KAK9794340.1"/>
    </source>
</evidence>
<dbReference type="SUPFAM" id="SSF53187">
    <property type="entry name" value="Zn-dependent exopeptidases"/>
    <property type="match status" value="1"/>
</dbReference>
<evidence type="ECO:0000256" key="5">
    <source>
        <dbReference type="ARBA" id="ARBA00022801"/>
    </source>
</evidence>